<evidence type="ECO:0000313" key="9">
    <source>
        <dbReference type="EMBL" id="CAG6674520.1"/>
    </source>
</evidence>
<dbReference type="GO" id="GO:0071540">
    <property type="term" value="C:eukaryotic translation initiation factor 3 complex, eIF3e"/>
    <property type="evidence" value="ECO:0007669"/>
    <property type="project" value="TreeGrafter"/>
</dbReference>
<evidence type="ECO:0000256" key="4">
    <source>
        <dbReference type="ARBA" id="ARBA00022884"/>
    </source>
</evidence>
<dbReference type="GO" id="GO:0043614">
    <property type="term" value="C:multi-eIF complex"/>
    <property type="evidence" value="ECO:0007669"/>
    <property type="project" value="TreeGrafter"/>
</dbReference>
<feature type="compositionally biased region" description="Gly residues" evidence="7">
    <location>
        <begin position="1097"/>
        <end position="1125"/>
    </location>
</feature>
<dbReference type="Gene3D" id="4.10.860.10">
    <property type="entry name" value="UVR domain"/>
    <property type="match status" value="1"/>
</dbReference>
<dbReference type="AlphaFoldDB" id="A0A8D8SUI6"/>
<protein>
    <recommendedName>
        <fullName evidence="6">Eukaryotic translation initiation factor 3 subunit A</fullName>
        <shortName evidence="6">eIF3a</shortName>
    </recommendedName>
    <alternativeName>
        <fullName evidence="6">Eukaryotic translation initiation factor 3 subunit 10</fullName>
    </alternativeName>
</protein>
<evidence type="ECO:0000259" key="8">
    <source>
        <dbReference type="PROSITE" id="PS50250"/>
    </source>
</evidence>
<feature type="compositionally biased region" description="Basic and acidic residues" evidence="7">
    <location>
        <begin position="996"/>
        <end position="1096"/>
    </location>
</feature>
<evidence type="ECO:0000256" key="6">
    <source>
        <dbReference type="HAMAP-Rule" id="MF_03000"/>
    </source>
</evidence>
<comment type="similarity">
    <text evidence="6">Belongs to the eIF-3 subunit A family.</text>
</comment>
<feature type="coiled-coil region" evidence="6">
    <location>
        <begin position="570"/>
        <end position="636"/>
    </location>
</feature>
<feature type="region of interest" description="Disordered" evidence="7">
    <location>
        <begin position="803"/>
        <end position="1132"/>
    </location>
</feature>
<dbReference type="Gene3D" id="1.25.40.860">
    <property type="match status" value="2"/>
</dbReference>
<comment type="function">
    <text evidence="6">RNA-binding component of the eukaryotic translation initiation factor 3 (eIF-3) complex, which is involved in protein synthesis of a specialized repertoire of mRNAs and, together with other initiation factors, stimulates binding of mRNA and methionyl-tRNAi to the 40S ribosome. The eIF-3 complex specifically targets and initiates translation of a subset of mRNAs involved in cell proliferation.</text>
</comment>
<dbReference type="GO" id="GO:0016282">
    <property type="term" value="C:eukaryotic 43S preinitiation complex"/>
    <property type="evidence" value="ECO:0007669"/>
    <property type="project" value="UniProtKB-UniRule"/>
</dbReference>
<sequence>MARYGQRPENALKRANEFIEVGKPARALDTLYEVFKNKKWAYNWSESVLEPIMFKYLELCVELKKSHIAKEGLFQYRNMFQSVNVGSLENVIRGYLRSAEERTESAREQSQQAVIDIDDLDMLTTPESILLSAVSGEDAQDRSDRTILTPWVKFLWESYCQCLELLRTNAHVETLYHDIAKMAFNFCLKYNRKTEFRKLCDKLRKHLEDIGKLPPQTVNVSLSKPETQQYNLETRLVQLDSAIQMELWQEAYKATEDIHNLMTMSKKSSVPKTMANYYQKLAMVFWKAGYYLFHAAALFKLFTLNKEMKKNITPEEVQRMANMVVLATLSVPLPSAHPEFDRFIETDKSPLEKAQKLSVLLGLQQPPTRQSLLKDIVRLNILSLASPTYQNLYSWLEVEFNPLELTTRVASLLSNLEDEQYAQPLRDVTLVKLMLQLCQVYQTIEFARLMELTSEFATPFHMERLLVECVRNNDMQIRIDHGAGCIHFGTDLSESQREDKQDGPLLQPMPSEQIRNQLINMSTVLTKSLQIINPHLDAKERNTTHATLIRHYHTTKQAEHLRILARHKIIEDRKEHLEKMNTQREEEEHRRLEEAQRAQMMAEQERLAHERLERERKRVENEIAMMKERNLKEKVQQISQTTHGQKILRKLDDTELKNLDADQITARELEELQKERRELQQKLKSQEKKMDYFERAKRLEEIPLIEKAYDKKKVLDREQWEKREAKRIAQLIEERNLAVAHRERLKRLKEDKEYFMNKLLKERQSSYESKLEAFEKRLTEERKKRLAKRKQERKRDRRQAWLEAKEAEERKREEEEEKKRRDEEAKRRLEREESARKLSEAKPEPYRPKIPATTGAAAPARYEPPRSRDGPSVRFEDEKPATPAAAPAPTPGKYVPRAAQQAAATQPDEPAPAPASDKYTPPVRQQPGPAPAAAAAAAAPAGDKYTPPSQRGAAPDGKYVPPMRTSAPPPAETSTGKYVPPTRAGPGATGPPPERYGGRQSDREYERRGDRDVGRGGDRDIGRGGDRDRMGGGRDTGRDRDGGRDFGRGGDRDRDMGRGGDRDRDMGRGGDRDREMVRGGERDIVRGGDRDRDAGGKTDGGNWRSGGGGGGGSGGAGTGGGGAGGADNWRRK</sequence>
<dbReference type="GO" id="GO:0001732">
    <property type="term" value="P:formation of cytoplasmic translation initiation complex"/>
    <property type="evidence" value="ECO:0007669"/>
    <property type="project" value="UniProtKB-UniRule"/>
</dbReference>
<keyword evidence="6" id="KW-0175">Coiled coil</keyword>
<dbReference type="InterPro" id="IPR000717">
    <property type="entry name" value="PCI_dom"/>
</dbReference>
<dbReference type="GO" id="GO:0003743">
    <property type="term" value="F:translation initiation factor activity"/>
    <property type="evidence" value="ECO:0007669"/>
    <property type="project" value="UniProtKB-UniRule"/>
</dbReference>
<dbReference type="PROSITE" id="PS50250">
    <property type="entry name" value="PCI"/>
    <property type="match status" value="1"/>
</dbReference>
<keyword evidence="3 6" id="KW-0396">Initiation factor</keyword>
<comment type="subcellular location">
    <subcellularLocation>
        <location evidence="1 6">Cytoplasm</location>
    </subcellularLocation>
</comment>
<dbReference type="GO" id="GO:0002188">
    <property type="term" value="P:translation reinitiation"/>
    <property type="evidence" value="ECO:0007669"/>
    <property type="project" value="TreeGrafter"/>
</dbReference>
<dbReference type="GO" id="GO:0071541">
    <property type="term" value="C:eukaryotic translation initiation factor 3 complex, eIF3m"/>
    <property type="evidence" value="ECO:0007669"/>
    <property type="project" value="TreeGrafter"/>
</dbReference>
<feature type="compositionally biased region" description="Low complexity" evidence="7">
    <location>
        <begin position="896"/>
        <end position="908"/>
    </location>
</feature>
<dbReference type="SMART" id="SM00088">
    <property type="entry name" value="PINT"/>
    <property type="match status" value="1"/>
</dbReference>
<evidence type="ECO:0000256" key="7">
    <source>
        <dbReference type="SAM" id="MobiDB-lite"/>
    </source>
</evidence>
<dbReference type="Pfam" id="PF01399">
    <property type="entry name" value="PCI"/>
    <property type="match status" value="1"/>
</dbReference>
<feature type="domain" description="PCI" evidence="8">
    <location>
        <begin position="317"/>
        <end position="493"/>
    </location>
</feature>
<evidence type="ECO:0000256" key="5">
    <source>
        <dbReference type="ARBA" id="ARBA00022917"/>
    </source>
</evidence>
<feature type="compositionally biased region" description="Basic and acidic residues" evidence="7">
    <location>
        <begin position="863"/>
        <end position="880"/>
    </location>
</feature>
<evidence type="ECO:0000256" key="1">
    <source>
        <dbReference type="ARBA" id="ARBA00004496"/>
    </source>
</evidence>
<dbReference type="FunFam" id="4.10.860.10:FF:000001">
    <property type="entry name" value="Eukaryotic translation initiation factor 3 subunit A"/>
    <property type="match status" value="1"/>
</dbReference>
<dbReference type="PANTHER" id="PTHR14005">
    <property type="entry name" value="EUKARYOTIC TRANSLATION INITIATION FACTOR 3, THETA SUBUNIT"/>
    <property type="match status" value="1"/>
</dbReference>
<proteinExistence type="inferred from homology"/>
<dbReference type="InterPro" id="IPR027512">
    <property type="entry name" value="EIF3A"/>
</dbReference>
<evidence type="ECO:0000256" key="3">
    <source>
        <dbReference type="ARBA" id="ARBA00022540"/>
    </source>
</evidence>
<keyword evidence="5 6" id="KW-0648">Protein biosynthesis</keyword>
<keyword evidence="2 6" id="KW-0963">Cytoplasm</keyword>
<feature type="compositionally biased region" description="Basic and acidic residues" evidence="7">
    <location>
        <begin position="803"/>
        <end position="847"/>
    </location>
</feature>
<dbReference type="GO" id="GO:0003729">
    <property type="term" value="F:mRNA binding"/>
    <property type="evidence" value="ECO:0007669"/>
    <property type="project" value="TreeGrafter"/>
</dbReference>
<name>A0A8D8SUI6_9HEMI</name>
<dbReference type="HAMAP" id="MF_03000">
    <property type="entry name" value="eIF3a"/>
    <property type="match status" value="1"/>
</dbReference>
<evidence type="ECO:0000256" key="2">
    <source>
        <dbReference type="ARBA" id="ARBA00022490"/>
    </source>
</evidence>
<dbReference type="InterPro" id="IPR054711">
    <property type="entry name" value="eIF3a_PCI_TPR-like"/>
</dbReference>
<reference evidence="9" key="1">
    <citation type="submission" date="2021-05" db="EMBL/GenBank/DDBJ databases">
        <authorList>
            <person name="Alioto T."/>
            <person name="Alioto T."/>
            <person name="Gomez Garrido J."/>
        </authorList>
    </citation>
    <scope>NUCLEOTIDE SEQUENCE</scope>
</reference>
<dbReference type="GO" id="GO:0033290">
    <property type="term" value="C:eukaryotic 48S preinitiation complex"/>
    <property type="evidence" value="ECO:0007669"/>
    <property type="project" value="UniProtKB-UniRule"/>
</dbReference>
<dbReference type="PANTHER" id="PTHR14005:SF0">
    <property type="entry name" value="EUKARYOTIC TRANSLATION INITIATION FACTOR 3 SUBUNIT A"/>
    <property type="match status" value="1"/>
</dbReference>
<feature type="compositionally biased region" description="Low complexity" evidence="7">
    <location>
        <begin position="931"/>
        <end position="942"/>
    </location>
</feature>
<dbReference type="Pfam" id="PF22591">
    <property type="entry name" value="eIF3a_PCI_TPR-like"/>
    <property type="match status" value="1"/>
</dbReference>
<comment type="subunit">
    <text evidence="6">Component of the eukaryotic translation initiation factor 3 (eIF-3) complex.</text>
</comment>
<dbReference type="EMBL" id="HBUF01234067">
    <property type="protein sequence ID" value="CAG6674520.1"/>
    <property type="molecule type" value="Transcribed_RNA"/>
</dbReference>
<accession>A0A8D8SUI6</accession>
<organism evidence="9">
    <name type="scientific">Cacopsylla melanoneura</name>
    <dbReference type="NCBI Taxonomy" id="428564"/>
    <lineage>
        <taxon>Eukaryota</taxon>
        <taxon>Metazoa</taxon>
        <taxon>Ecdysozoa</taxon>
        <taxon>Arthropoda</taxon>
        <taxon>Hexapoda</taxon>
        <taxon>Insecta</taxon>
        <taxon>Pterygota</taxon>
        <taxon>Neoptera</taxon>
        <taxon>Paraneoptera</taxon>
        <taxon>Hemiptera</taxon>
        <taxon>Sternorrhyncha</taxon>
        <taxon>Psylloidea</taxon>
        <taxon>Psyllidae</taxon>
        <taxon>Psyllinae</taxon>
        <taxon>Cacopsylla</taxon>
    </lineage>
</organism>
<keyword evidence="4 6" id="KW-0694">RNA-binding</keyword>